<reference evidence="3 4" key="1">
    <citation type="submission" date="2014-07" db="EMBL/GenBank/DDBJ databases">
        <title>Draft genome sequence of Thalassospira profundimaris 35.</title>
        <authorList>
            <person name="Lai Q."/>
            <person name="Shao Z."/>
        </authorList>
    </citation>
    <scope>NUCLEOTIDE SEQUENCE [LARGE SCALE GENOMIC DNA]</scope>
    <source>
        <strain evidence="3 4">35</strain>
    </source>
</reference>
<dbReference type="PANTHER" id="PTHR35342:SF5">
    <property type="entry name" value="TRICARBOXYLIC TRANSPORT PROTEIN"/>
    <property type="match status" value="1"/>
</dbReference>
<evidence type="ECO:0000259" key="2">
    <source>
        <dbReference type="Pfam" id="PF01970"/>
    </source>
</evidence>
<dbReference type="RefSeq" id="WP_114103856.1">
    <property type="nucleotide sequence ID" value="NZ_JPWF01000015.1"/>
</dbReference>
<dbReference type="AlphaFoldDB" id="A0A367W0G2"/>
<sequence length="657" mass="69920">MVEALGGAFLQIFSGASILYLVGGVIMGLVVGVLPGFGGTVGLAILLPFVYGLDPVSGLALMIGVMAVICTADTFPAVLIGIPGSVGSQATVLDGYELAKQGQAGRALAAAFTASLFGGLIGAVILTAIIQIARPVVLSFGTGEMLMLAALGLSMVGLLAGRSFIKGLIASMLGLLLGMVGMTPTSNEYRMDFDVLYLSNGIPLMVIAISIFAIPEIVDLLRRDTSVSQETRLSGSWLTGVKDALRNKFLILRCAGIGSLVGMLPGLGASVVDWIAYGHAVQSSKDKENFGKGDIRGVLAPESANNAKEGGSLVPTLIFGIPGSGATAVLLGGMILLGVEPGLNMIKYEIDTVYVIIWSLAIANLIGAALCVMLAQPISQLTRVNVRLLAPFLIVLLIFATYQSSRSWGDLIFAMAIGIFAIYMRRFGYPRPALMIGFVLSNGVETNFYQTSQFYGWSVFERPIFLILLAICAITLFGGLRLLKKQNLAAQDNPTTKANPAQYLMALTMAGLAIFALFFTRDLTWQGNIFTQVIAIPMLVLSMLLIWRMSRGGLRNPDMEDIDLPTGDGVSEYKSGIWLHLGWITGLLITAALLGYWLAIGVFLLAFLALRSGLSWTRAALVAGGVLAAVSLMSYLLHLYFPRGLIQEIWDLPFPLA</sequence>
<organism evidence="3 4">
    <name type="scientific">Thalassospira profundimaris</name>
    <dbReference type="NCBI Taxonomy" id="502049"/>
    <lineage>
        <taxon>Bacteria</taxon>
        <taxon>Pseudomonadati</taxon>
        <taxon>Pseudomonadota</taxon>
        <taxon>Alphaproteobacteria</taxon>
        <taxon>Rhodospirillales</taxon>
        <taxon>Thalassospiraceae</taxon>
        <taxon>Thalassospira</taxon>
    </lineage>
</organism>
<dbReference type="PANTHER" id="PTHR35342">
    <property type="entry name" value="TRICARBOXYLIC TRANSPORT PROTEIN"/>
    <property type="match status" value="1"/>
</dbReference>
<keyword evidence="1" id="KW-0812">Transmembrane</keyword>
<feature type="transmembrane region" description="Helical" evidence="1">
    <location>
        <begin position="250"/>
        <end position="277"/>
    </location>
</feature>
<dbReference type="EMBL" id="JPWF01000015">
    <property type="protein sequence ID" value="RCK32413.1"/>
    <property type="molecule type" value="Genomic_DNA"/>
</dbReference>
<protein>
    <submittedName>
        <fullName evidence="3">Tricarboxylate transporter</fullName>
    </submittedName>
</protein>
<proteinExistence type="predicted"/>
<gene>
    <name evidence="3" type="ORF">TH19_19200</name>
</gene>
<feature type="transmembrane region" description="Helical" evidence="1">
    <location>
        <begin position="464"/>
        <end position="483"/>
    </location>
</feature>
<feature type="domain" description="DUF112" evidence="2">
    <location>
        <begin position="18"/>
        <end position="436"/>
    </location>
</feature>
<feature type="transmembrane region" description="Helical" evidence="1">
    <location>
        <begin position="136"/>
        <end position="160"/>
    </location>
</feature>
<dbReference type="Proteomes" id="UP000253226">
    <property type="component" value="Unassembled WGS sequence"/>
</dbReference>
<feature type="transmembrane region" description="Helical" evidence="1">
    <location>
        <begin position="384"/>
        <end position="401"/>
    </location>
</feature>
<dbReference type="OrthoDB" id="9791872at2"/>
<dbReference type="Pfam" id="PF01970">
    <property type="entry name" value="TctA"/>
    <property type="match status" value="1"/>
</dbReference>
<feature type="transmembrane region" description="Helical" evidence="1">
    <location>
        <begin position="18"/>
        <end position="47"/>
    </location>
</feature>
<feature type="transmembrane region" description="Helical" evidence="1">
    <location>
        <begin position="503"/>
        <end position="519"/>
    </location>
</feature>
<accession>A0A367W0G2</accession>
<keyword evidence="1" id="KW-1133">Transmembrane helix</keyword>
<feature type="transmembrane region" description="Helical" evidence="1">
    <location>
        <begin position="317"/>
        <end position="339"/>
    </location>
</feature>
<evidence type="ECO:0000313" key="4">
    <source>
        <dbReference type="Proteomes" id="UP000253226"/>
    </source>
</evidence>
<feature type="transmembrane region" description="Helical" evidence="1">
    <location>
        <begin position="408"/>
        <end position="425"/>
    </location>
</feature>
<feature type="transmembrane region" description="Helical" evidence="1">
    <location>
        <begin position="616"/>
        <end position="637"/>
    </location>
</feature>
<feature type="transmembrane region" description="Helical" evidence="1">
    <location>
        <begin position="107"/>
        <end position="130"/>
    </location>
</feature>
<dbReference type="InterPro" id="IPR002823">
    <property type="entry name" value="DUF112_TM"/>
</dbReference>
<feature type="transmembrane region" description="Helical" evidence="1">
    <location>
        <begin position="167"/>
        <end position="183"/>
    </location>
</feature>
<evidence type="ECO:0000256" key="1">
    <source>
        <dbReference type="SAM" id="Phobius"/>
    </source>
</evidence>
<feature type="transmembrane region" description="Helical" evidence="1">
    <location>
        <begin position="195"/>
        <end position="214"/>
    </location>
</feature>
<comment type="caution">
    <text evidence="3">The sequence shown here is derived from an EMBL/GenBank/DDBJ whole genome shotgun (WGS) entry which is preliminary data.</text>
</comment>
<evidence type="ECO:0000313" key="3">
    <source>
        <dbReference type="EMBL" id="RCK32413.1"/>
    </source>
</evidence>
<feature type="transmembrane region" description="Helical" evidence="1">
    <location>
        <begin position="525"/>
        <end position="547"/>
    </location>
</feature>
<feature type="transmembrane region" description="Helical" evidence="1">
    <location>
        <begin position="581"/>
        <end position="610"/>
    </location>
</feature>
<feature type="transmembrane region" description="Helical" evidence="1">
    <location>
        <begin position="59"/>
        <end position="86"/>
    </location>
</feature>
<keyword evidence="1" id="KW-0472">Membrane</keyword>
<name>A0A367W0G2_9PROT</name>
<feature type="transmembrane region" description="Helical" evidence="1">
    <location>
        <begin position="351"/>
        <end position="378"/>
    </location>
</feature>